<dbReference type="InterPro" id="IPR041698">
    <property type="entry name" value="Methyltransf_25"/>
</dbReference>
<accession>A0A1F5Z1E7</accession>
<dbReference type="GO" id="GO:0016740">
    <property type="term" value="F:transferase activity"/>
    <property type="evidence" value="ECO:0007669"/>
    <property type="project" value="UniProtKB-KW"/>
</dbReference>
<organism evidence="3 4">
    <name type="scientific">Candidatus Gottesmanbacteria bacterium RIFCSPHIGHO2_01_FULL_40_15</name>
    <dbReference type="NCBI Taxonomy" id="1798376"/>
    <lineage>
        <taxon>Bacteria</taxon>
        <taxon>Candidatus Gottesmaniibacteriota</taxon>
    </lineage>
</organism>
<name>A0A1F5Z1E7_9BACT</name>
<protein>
    <recommendedName>
        <fullName evidence="2">Methyltransferase domain-containing protein</fullName>
    </recommendedName>
</protein>
<proteinExistence type="predicted"/>
<dbReference type="PANTHER" id="PTHR43861">
    <property type="entry name" value="TRANS-ACONITATE 2-METHYLTRANSFERASE-RELATED"/>
    <property type="match status" value="1"/>
</dbReference>
<dbReference type="Gene3D" id="3.40.50.150">
    <property type="entry name" value="Vaccinia Virus protein VP39"/>
    <property type="match status" value="1"/>
</dbReference>
<evidence type="ECO:0000313" key="3">
    <source>
        <dbReference type="EMBL" id="OGG06007.1"/>
    </source>
</evidence>
<sequence length="237" mass="28229">MKRNEQDSILKEQIEYYEARATEYDEWFLRRGRYDHGSKLKKLWFSEVEQVKAELKKFNPKGKVLEIACGTGWWTEQLVKYAEHITAVDAASEVLILNKKKNGQEKVNYIKADLFNWNPQDKYDVIFFSFWLSHVPPDKFEQFWLLVQKALRPQGRVFFIDSLKSEGPEKTYTINNPVNPTSLRKLNDGRTFTVIKVFYRPEKLTQDLKQLGWYFKVKNTTNYFLYGFGSLRKQNRL</sequence>
<dbReference type="CDD" id="cd02440">
    <property type="entry name" value="AdoMet_MTases"/>
    <property type="match status" value="1"/>
</dbReference>
<evidence type="ECO:0000259" key="2">
    <source>
        <dbReference type="Pfam" id="PF13649"/>
    </source>
</evidence>
<gene>
    <name evidence="3" type="ORF">A2777_02610</name>
</gene>
<feature type="domain" description="Methyltransferase" evidence="2">
    <location>
        <begin position="64"/>
        <end position="155"/>
    </location>
</feature>
<evidence type="ECO:0000256" key="1">
    <source>
        <dbReference type="ARBA" id="ARBA00022679"/>
    </source>
</evidence>
<dbReference type="AlphaFoldDB" id="A0A1F5Z1E7"/>
<evidence type="ECO:0000313" key="4">
    <source>
        <dbReference type="Proteomes" id="UP000177354"/>
    </source>
</evidence>
<dbReference type="SUPFAM" id="SSF53335">
    <property type="entry name" value="S-adenosyl-L-methionine-dependent methyltransferases"/>
    <property type="match status" value="1"/>
</dbReference>
<dbReference type="EMBL" id="MFJF01000020">
    <property type="protein sequence ID" value="OGG06007.1"/>
    <property type="molecule type" value="Genomic_DNA"/>
</dbReference>
<dbReference type="Pfam" id="PF13649">
    <property type="entry name" value="Methyltransf_25"/>
    <property type="match status" value="1"/>
</dbReference>
<keyword evidence="1" id="KW-0808">Transferase</keyword>
<dbReference type="InterPro" id="IPR029063">
    <property type="entry name" value="SAM-dependent_MTases_sf"/>
</dbReference>
<comment type="caution">
    <text evidence="3">The sequence shown here is derived from an EMBL/GenBank/DDBJ whole genome shotgun (WGS) entry which is preliminary data.</text>
</comment>
<dbReference type="Proteomes" id="UP000177354">
    <property type="component" value="Unassembled WGS sequence"/>
</dbReference>
<reference evidence="3 4" key="1">
    <citation type="journal article" date="2016" name="Nat. Commun.">
        <title>Thousands of microbial genomes shed light on interconnected biogeochemical processes in an aquifer system.</title>
        <authorList>
            <person name="Anantharaman K."/>
            <person name="Brown C.T."/>
            <person name="Hug L.A."/>
            <person name="Sharon I."/>
            <person name="Castelle C.J."/>
            <person name="Probst A.J."/>
            <person name="Thomas B.C."/>
            <person name="Singh A."/>
            <person name="Wilkins M.J."/>
            <person name="Karaoz U."/>
            <person name="Brodie E.L."/>
            <person name="Williams K.H."/>
            <person name="Hubbard S.S."/>
            <person name="Banfield J.F."/>
        </authorList>
    </citation>
    <scope>NUCLEOTIDE SEQUENCE [LARGE SCALE GENOMIC DNA]</scope>
</reference>